<protein>
    <submittedName>
        <fullName evidence="2">Uncharacterized protein</fullName>
    </submittedName>
</protein>
<evidence type="ECO:0000313" key="2">
    <source>
        <dbReference type="EMBL" id="CAF2072682.1"/>
    </source>
</evidence>
<accession>A0A816RDZ7</accession>
<sequence length="233" mass="24750">STNSFLGFHPATPSVQPIAPGGNLAIPPIVEDLVEPQNGTVGGNIPQGAPQPQPATEGEATSSTPLNLNIAPPRLFESPILENLNSSGSDDNDPFEGFPSIDSSTERTLSRMENLLASPEIVNPSLLVRNPLINNHPIPIVPPISEEIVNKPNISGPNIIEEIPVASDIPILYPEPTIINPIPVAVPIEPIVDNNLPITVRGVSRIPVLSPVLNPTITRLRTSNAKPKGFYKS</sequence>
<comment type="caution">
    <text evidence="2">The sequence shown here is derived from an EMBL/GenBank/DDBJ whole genome shotgun (WGS) entry which is preliminary data.</text>
</comment>
<proteinExistence type="predicted"/>
<gene>
    <name evidence="2" type="ORF">WKI299_LOCUS14466</name>
</gene>
<feature type="non-terminal residue" evidence="2">
    <location>
        <position position="1"/>
    </location>
</feature>
<feature type="region of interest" description="Disordered" evidence="1">
    <location>
        <begin position="1"/>
        <end position="20"/>
    </location>
</feature>
<evidence type="ECO:0000313" key="3">
    <source>
        <dbReference type="Proteomes" id="UP000663856"/>
    </source>
</evidence>
<dbReference type="AlphaFoldDB" id="A0A816RDZ7"/>
<name>A0A816RDZ7_9BILA</name>
<feature type="region of interest" description="Disordered" evidence="1">
    <location>
        <begin position="34"/>
        <end position="66"/>
    </location>
</feature>
<organism evidence="2 3">
    <name type="scientific">Rotaria magnacalcarata</name>
    <dbReference type="NCBI Taxonomy" id="392030"/>
    <lineage>
        <taxon>Eukaryota</taxon>
        <taxon>Metazoa</taxon>
        <taxon>Spiralia</taxon>
        <taxon>Gnathifera</taxon>
        <taxon>Rotifera</taxon>
        <taxon>Eurotatoria</taxon>
        <taxon>Bdelloidea</taxon>
        <taxon>Philodinida</taxon>
        <taxon>Philodinidae</taxon>
        <taxon>Rotaria</taxon>
    </lineage>
</organism>
<evidence type="ECO:0000256" key="1">
    <source>
        <dbReference type="SAM" id="MobiDB-lite"/>
    </source>
</evidence>
<dbReference type="EMBL" id="CAJNRF010005642">
    <property type="protein sequence ID" value="CAF2072682.1"/>
    <property type="molecule type" value="Genomic_DNA"/>
</dbReference>
<reference evidence="2" key="1">
    <citation type="submission" date="2021-02" db="EMBL/GenBank/DDBJ databases">
        <authorList>
            <person name="Nowell W R."/>
        </authorList>
    </citation>
    <scope>NUCLEOTIDE SEQUENCE</scope>
</reference>
<dbReference type="Proteomes" id="UP000663856">
    <property type="component" value="Unassembled WGS sequence"/>
</dbReference>